<feature type="region of interest" description="Disordered" evidence="4">
    <location>
        <begin position="1"/>
        <end position="88"/>
    </location>
</feature>
<keyword evidence="6" id="KW-1185">Reference proteome</keyword>
<feature type="compositionally biased region" description="Basic and acidic residues" evidence="4">
    <location>
        <begin position="48"/>
        <end position="59"/>
    </location>
</feature>
<dbReference type="Pfam" id="PF00400">
    <property type="entry name" value="WD40"/>
    <property type="match status" value="4"/>
</dbReference>
<dbReference type="OrthoDB" id="63070at2759"/>
<dbReference type="FunFam" id="2.130.10.10:FF:000733">
    <property type="entry name" value="WD40 repeat-like protein"/>
    <property type="match status" value="1"/>
</dbReference>
<feature type="repeat" description="WD" evidence="3">
    <location>
        <begin position="466"/>
        <end position="507"/>
    </location>
</feature>
<dbReference type="PRINTS" id="PR00320">
    <property type="entry name" value="GPROTEINBRPT"/>
</dbReference>
<feature type="compositionally biased region" description="Acidic residues" evidence="4">
    <location>
        <begin position="73"/>
        <end position="86"/>
    </location>
</feature>
<dbReference type="STRING" id="578455.G2R420"/>
<dbReference type="HOGENOM" id="CLU_014280_1_1_1"/>
<sequence>MSGSHVAGHGDHEEHEHEYEDDYDNEHYHEHDQEHDHDDDDDDDDDNNDHGREHDHTHPPTDWLDWLEAHANDDDEEEADEDEDDGVFGGRGIEVEVVIEEVMDQNEQGESSQGAAAGGGQGAGQGRQTRVIRLGRGTLTAHQPQPSLNALTEPPGGRVGGPYMTQREVLALLRGQYINPTIVDDGDGRGERFSWNIGSFDGPKPFPKVPSEEGRKLMQSGVFGAYDRRQLKPKALARRLLDRELGLDGWSGQKVNRGLMAQSMLPSTKPEMVIHYDDPVCCGQFSDDGNFFYACVKDFKVRLYDTSSPYNWRHYKTVRYPFGQWTMTDADLSPDNKWLAFSSLQPHVGIAATDPNDTGEPYSLDLSDGSRRTGGEYIFGGFAIFSVRFSGDGRHLVAGTGQSSIVVYDIERRKTVHHVVGHRDDVNAVCFADKGSPHILYSGSDDCTVKVWDTRSLGDGREAGAFVGHIEGLTYIDTKGDGRYVLSNGKDQSMKLWDLRMAMSTARFEELDPTAVTRRRDYEYDYRWQDYEDYQWFPHPHDNSLVTFRGHKVQRTLIRCHFSPPNSTDSHYVYSGSYDGFVYVWNLDATLAAKIDVRSATRGAVARPPRSDRRHRLHLHPRNAAGWEALVRDVGWHPNAPMLVGKYLLVIPPQHLISLYIPFWRERERTHADALQASAWSGPAMDAGTASLHSFNEGESDEAEPPMGIPLTEKLGPLPEWSSSR</sequence>
<dbReference type="GO" id="GO:0080008">
    <property type="term" value="C:Cul4-RING E3 ubiquitin ligase complex"/>
    <property type="evidence" value="ECO:0007669"/>
    <property type="project" value="TreeGrafter"/>
</dbReference>
<evidence type="ECO:0000256" key="4">
    <source>
        <dbReference type="SAM" id="MobiDB-lite"/>
    </source>
</evidence>
<dbReference type="Gene3D" id="2.130.10.10">
    <property type="entry name" value="YVTN repeat-like/Quinoprotein amine dehydrogenase"/>
    <property type="match status" value="2"/>
</dbReference>
<dbReference type="PANTHER" id="PTHR19847:SF7">
    <property type="entry name" value="DDB1- AND CUL4-ASSOCIATED FACTOR 11"/>
    <property type="match status" value="1"/>
</dbReference>
<evidence type="ECO:0000256" key="1">
    <source>
        <dbReference type="ARBA" id="ARBA00022574"/>
    </source>
</evidence>
<protein>
    <submittedName>
        <fullName evidence="5">Uncharacterized protein</fullName>
    </submittedName>
</protein>
<proteinExistence type="predicted"/>
<dbReference type="InterPro" id="IPR020472">
    <property type="entry name" value="WD40_PAC1"/>
</dbReference>
<feature type="compositionally biased region" description="Acidic residues" evidence="4">
    <location>
        <begin position="37"/>
        <end position="47"/>
    </location>
</feature>
<dbReference type="RefSeq" id="XP_003651498.1">
    <property type="nucleotide sequence ID" value="XM_003651450.1"/>
</dbReference>
<dbReference type="InterPro" id="IPR051859">
    <property type="entry name" value="DCAF"/>
</dbReference>
<feature type="region of interest" description="Disordered" evidence="4">
    <location>
        <begin position="688"/>
        <end position="725"/>
    </location>
</feature>
<evidence type="ECO:0000313" key="5">
    <source>
        <dbReference type="EMBL" id="AEO65162.1"/>
    </source>
</evidence>
<dbReference type="PROSITE" id="PS50294">
    <property type="entry name" value="WD_REPEATS_REGION"/>
    <property type="match status" value="2"/>
</dbReference>
<evidence type="ECO:0000313" key="6">
    <source>
        <dbReference type="Proteomes" id="UP000008181"/>
    </source>
</evidence>
<feature type="repeat" description="WD" evidence="3">
    <location>
        <begin position="419"/>
        <end position="456"/>
    </location>
</feature>
<dbReference type="GO" id="GO:0043161">
    <property type="term" value="P:proteasome-mediated ubiquitin-dependent protein catabolic process"/>
    <property type="evidence" value="ECO:0007669"/>
    <property type="project" value="TreeGrafter"/>
</dbReference>
<dbReference type="InterPro" id="IPR015943">
    <property type="entry name" value="WD40/YVTN_repeat-like_dom_sf"/>
</dbReference>
<keyword evidence="2" id="KW-0677">Repeat</keyword>
<dbReference type="PANTHER" id="PTHR19847">
    <property type="entry name" value="DDB1- AND CUL4-ASSOCIATED FACTOR 11"/>
    <property type="match status" value="1"/>
</dbReference>
<evidence type="ECO:0000256" key="2">
    <source>
        <dbReference type="ARBA" id="ARBA00022737"/>
    </source>
</evidence>
<dbReference type="GeneID" id="11517844"/>
<dbReference type="AlphaFoldDB" id="G2R420"/>
<evidence type="ECO:0000256" key="3">
    <source>
        <dbReference type="PROSITE-ProRule" id="PRU00221"/>
    </source>
</evidence>
<name>G2R420_THETT</name>
<keyword evidence="1 3" id="KW-0853">WD repeat</keyword>
<dbReference type="SUPFAM" id="SSF50978">
    <property type="entry name" value="WD40 repeat-like"/>
    <property type="match status" value="1"/>
</dbReference>
<feature type="compositionally biased region" description="Basic and acidic residues" evidence="4">
    <location>
        <begin position="25"/>
        <end position="36"/>
    </location>
</feature>
<dbReference type="InterPro" id="IPR019775">
    <property type="entry name" value="WD40_repeat_CS"/>
</dbReference>
<organism evidence="5 6">
    <name type="scientific">Thermothielavioides terrestris (strain ATCC 38088 / NRRL 8126)</name>
    <name type="common">Thielavia terrestris</name>
    <dbReference type="NCBI Taxonomy" id="578455"/>
    <lineage>
        <taxon>Eukaryota</taxon>
        <taxon>Fungi</taxon>
        <taxon>Dikarya</taxon>
        <taxon>Ascomycota</taxon>
        <taxon>Pezizomycotina</taxon>
        <taxon>Sordariomycetes</taxon>
        <taxon>Sordariomycetidae</taxon>
        <taxon>Sordariales</taxon>
        <taxon>Chaetomiaceae</taxon>
        <taxon>Thermothielavioides</taxon>
        <taxon>Thermothielavioides terrestris</taxon>
    </lineage>
</organism>
<feature type="compositionally biased region" description="Gly residues" evidence="4">
    <location>
        <begin position="116"/>
        <end position="125"/>
    </location>
</feature>
<dbReference type="PROSITE" id="PS00678">
    <property type="entry name" value="WD_REPEATS_1"/>
    <property type="match status" value="1"/>
</dbReference>
<dbReference type="InterPro" id="IPR001680">
    <property type="entry name" value="WD40_rpt"/>
</dbReference>
<dbReference type="SMART" id="SM00320">
    <property type="entry name" value="WD40"/>
    <property type="match status" value="5"/>
</dbReference>
<gene>
    <name evidence="5" type="ORF">THITE_2111886</name>
</gene>
<feature type="compositionally biased region" description="Basic and acidic residues" evidence="4">
    <location>
        <begin position="8"/>
        <end position="18"/>
    </location>
</feature>
<reference evidence="5 6" key="1">
    <citation type="journal article" date="2011" name="Nat. Biotechnol.">
        <title>Comparative genomic analysis of the thermophilic biomass-degrading fungi Myceliophthora thermophila and Thielavia terrestris.</title>
        <authorList>
            <person name="Berka R.M."/>
            <person name="Grigoriev I.V."/>
            <person name="Otillar R."/>
            <person name="Salamov A."/>
            <person name="Grimwood J."/>
            <person name="Reid I."/>
            <person name="Ishmael N."/>
            <person name="John T."/>
            <person name="Darmond C."/>
            <person name="Moisan M.-C."/>
            <person name="Henrissat B."/>
            <person name="Coutinho P.M."/>
            <person name="Lombard V."/>
            <person name="Natvig D.O."/>
            <person name="Lindquist E."/>
            <person name="Schmutz J."/>
            <person name="Lucas S."/>
            <person name="Harris P."/>
            <person name="Powlowski J."/>
            <person name="Bellemare A."/>
            <person name="Taylor D."/>
            <person name="Butler G."/>
            <person name="de Vries R.P."/>
            <person name="Allijn I.E."/>
            <person name="van den Brink J."/>
            <person name="Ushinsky S."/>
            <person name="Storms R."/>
            <person name="Powell A.J."/>
            <person name="Paulsen I.T."/>
            <person name="Elbourne L.D.H."/>
            <person name="Baker S.E."/>
            <person name="Magnuson J."/>
            <person name="LaBoissiere S."/>
            <person name="Clutterbuck A.J."/>
            <person name="Martinez D."/>
            <person name="Wogulis M."/>
            <person name="de Leon A.L."/>
            <person name="Rey M.W."/>
            <person name="Tsang A."/>
        </authorList>
    </citation>
    <scope>NUCLEOTIDE SEQUENCE [LARGE SCALE GENOMIC DNA]</scope>
    <source>
        <strain evidence="6">ATCC 38088 / NRRL 8126</strain>
    </source>
</reference>
<dbReference type="Proteomes" id="UP000008181">
    <property type="component" value="Chromosome 2"/>
</dbReference>
<dbReference type="PROSITE" id="PS50082">
    <property type="entry name" value="WD_REPEATS_2"/>
    <property type="match status" value="2"/>
</dbReference>
<accession>G2R420</accession>
<dbReference type="KEGG" id="ttt:THITE_2111886"/>
<feature type="region of interest" description="Disordered" evidence="4">
    <location>
        <begin position="104"/>
        <end position="127"/>
    </location>
</feature>
<dbReference type="EMBL" id="CP003010">
    <property type="protein sequence ID" value="AEO65162.1"/>
    <property type="molecule type" value="Genomic_DNA"/>
</dbReference>
<dbReference type="InterPro" id="IPR036322">
    <property type="entry name" value="WD40_repeat_dom_sf"/>
</dbReference>
<dbReference type="eggNOG" id="KOG0266">
    <property type="taxonomic scope" value="Eukaryota"/>
</dbReference>